<name>A0A9P4KDL1_9PLEO</name>
<protein>
    <submittedName>
        <fullName evidence="1">Uncharacterized protein</fullName>
    </submittedName>
</protein>
<dbReference type="Proteomes" id="UP000800093">
    <property type="component" value="Unassembled WGS sequence"/>
</dbReference>
<dbReference type="EMBL" id="ML986596">
    <property type="protein sequence ID" value="KAF2266693.1"/>
    <property type="molecule type" value="Genomic_DNA"/>
</dbReference>
<evidence type="ECO:0000313" key="2">
    <source>
        <dbReference type="Proteomes" id="UP000800093"/>
    </source>
</evidence>
<dbReference type="AlphaFoldDB" id="A0A9P4KDL1"/>
<keyword evidence="2" id="KW-1185">Reference proteome</keyword>
<accession>A0A9P4KDL1</accession>
<evidence type="ECO:0000313" key="1">
    <source>
        <dbReference type="EMBL" id="KAF2266693.1"/>
    </source>
</evidence>
<proteinExistence type="predicted"/>
<gene>
    <name evidence="1" type="ORF">CC78DRAFT_531488</name>
</gene>
<reference evidence="2" key="1">
    <citation type="journal article" date="2020" name="Stud. Mycol.">
        <title>101 Dothideomycetes genomes: A test case for predicting lifestyles and emergence of pathogens.</title>
        <authorList>
            <person name="Haridas S."/>
            <person name="Albert R."/>
            <person name="Binder M."/>
            <person name="Bloem J."/>
            <person name="LaButti K."/>
            <person name="Salamov A."/>
            <person name="Andreopoulos B."/>
            <person name="Baker S."/>
            <person name="Barry K."/>
            <person name="Bills G."/>
            <person name="Bluhm B."/>
            <person name="Cannon C."/>
            <person name="Castanera R."/>
            <person name="Culley D."/>
            <person name="Daum C."/>
            <person name="Ezra D."/>
            <person name="Gonzalez J."/>
            <person name="Henrissat B."/>
            <person name="Kuo A."/>
            <person name="Liang C."/>
            <person name="Lipzen A."/>
            <person name="Lutzoni F."/>
            <person name="Magnuson J."/>
            <person name="Mondo S."/>
            <person name="Nolan M."/>
            <person name="Ohm R."/>
            <person name="Pangilinan J."/>
            <person name="Park H.-J."/>
            <person name="Ramirez L."/>
            <person name="Alfaro M."/>
            <person name="Sun H."/>
            <person name="Tritt A."/>
            <person name="Yoshinaga Y."/>
            <person name="Zwiers L.-H."/>
            <person name="Turgeon B."/>
            <person name="Goodwin S."/>
            <person name="Spatafora J."/>
            <person name="Crous P."/>
            <person name="Grigoriev I."/>
        </authorList>
    </citation>
    <scope>NUCLEOTIDE SEQUENCE [LARGE SCALE GENOMIC DNA]</scope>
    <source>
        <strain evidence="2">CBS 304.66</strain>
    </source>
</reference>
<organism evidence="1 2">
    <name type="scientific">Lojkania enalia</name>
    <dbReference type="NCBI Taxonomy" id="147567"/>
    <lineage>
        <taxon>Eukaryota</taxon>
        <taxon>Fungi</taxon>
        <taxon>Dikarya</taxon>
        <taxon>Ascomycota</taxon>
        <taxon>Pezizomycotina</taxon>
        <taxon>Dothideomycetes</taxon>
        <taxon>Pleosporomycetidae</taxon>
        <taxon>Pleosporales</taxon>
        <taxon>Pleosporales incertae sedis</taxon>
        <taxon>Lojkania</taxon>
    </lineage>
</organism>
<sequence length="101" mass="11393">MAHQLKGSIRPNNDYQKNWRAGHAPQHVTFVHAMWLSSEASLWHTGPIGNTYADDAIAEEGIAKAIRPLRKTACQHAAMPEAACSCRRMYRARRQSLRAPR</sequence>
<comment type="caution">
    <text evidence="1">The sequence shown here is derived from an EMBL/GenBank/DDBJ whole genome shotgun (WGS) entry which is preliminary data.</text>
</comment>